<keyword evidence="4" id="KW-1185">Reference proteome</keyword>
<evidence type="ECO:0000256" key="1">
    <source>
        <dbReference type="SAM" id="Phobius"/>
    </source>
</evidence>
<keyword evidence="1" id="KW-0472">Membrane</keyword>
<dbReference type="OrthoDB" id="4281716at2"/>
<protein>
    <submittedName>
        <fullName evidence="3">Beta-lactamase family protein</fullName>
    </submittedName>
</protein>
<evidence type="ECO:0000313" key="3">
    <source>
        <dbReference type="EMBL" id="TWP50194.1"/>
    </source>
</evidence>
<keyword evidence="1" id="KW-0812">Transmembrane</keyword>
<feature type="domain" description="Beta-lactamase-related" evidence="2">
    <location>
        <begin position="17"/>
        <end position="303"/>
    </location>
</feature>
<feature type="transmembrane region" description="Helical" evidence="1">
    <location>
        <begin position="326"/>
        <end position="349"/>
    </location>
</feature>
<reference evidence="3 4" key="1">
    <citation type="submission" date="2019-07" db="EMBL/GenBank/DDBJ databases">
        <title>Lentzea xizangensis sp. nov., isolated from Qinghai-Tibetan Plateau Soils.</title>
        <authorList>
            <person name="Huang J."/>
        </authorList>
    </citation>
    <scope>NUCLEOTIDE SEQUENCE [LARGE SCALE GENOMIC DNA]</scope>
    <source>
        <strain evidence="3 4">FXJ1.1311</strain>
    </source>
</reference>
<sequence length="422" mass="45499">MIVALALTAALTAPTADHIVTEHVEATGLPGVAVAVTKGDEVILTKGYGVSEHTPMRIASLSKSFVATAVVQLVDRGEIDLDRPVHDQLPEFTTKDPRGEKITVRQLLNQTSGLADETTDVDRVEKSSSLREAVEALATAELKNEPGEKFRYHNPNYTIAARLVEHVSGIPFADYMRDNVFTPLGMTSTKIGGSTPDGHIHLYGVWVPRPELPGFDGDSVTSTAHDMARWLIAQRKPGIVSAEGLRTLHTAPPGGDYAMGWDTREPGRKRHGGNLFTHTAAQVFTDSGYGVVVMTNSAALQDESYPIVEALLAQAEGRAPTAPEPVLWLIDLVLGLLALGALALGTRGIRTARRDRARWRALPHLLPIAALPAYLPFVEFLTRRTVTWAQLLYLTPTVVILLAACALAGAATITARVVAWRG</sequence>
<feature type="transmembrane region" description="Helical" evidence="1">
    <location>
        <begin position="361"/>
        <end position="378"/>
    </location>
</feature>
<keyword evidence="1" id="KW-1133">Transmembrane helix</keyword>
<dbReference type="RefSeq" id="WP_146353817.1">
    <property type="nucleotide sequence ID" value="NZ_VOBR01000013.1"/>
</dbReference>
<dbReference type="SUPFAM" id="SSF56601">
    <property type="entry name" value="beta-lactamase/transpeptidase-like"/>
    <property type="match status" value="1"/>
</dbReference>
<dbReference type="EMBL" id="VOBR01000013">
    <property type="protein sequence ID" value="TWP50194.1"/>
    <property type="molecule type" value="Genomic_DNA"/>
</dbReference>
<proteinExistence type="predicted"/>
<name>A0A563ESS7_9PSEU</name>
<dbReference type="Pfam" id="PF00144">
    <property type="entry name" value="Beta-lactamase"/>
    <property type="match status" value="1"/>
</dbReference>
<dbReference type="PANTHER" id="PTHR46825:SF9">
    <property type="entry name" value="BETA-LACTAMASE-RELATED DOMAIN-CONTAINING PROTEIN"/>
    <property type="match status" value="1"/>
</dbReference>
<feature type="transmembrane region" description="Helical" evidence="1">
    <location>
        <begin position="398"/>
        <end position="419"/>
    </location>
</feature>
<dbReference type="Gene3D" id="3.40.710.10">
    <property type="entry name" value="DD-peptidase/beta-lactamase superfamily"/>
    <property type="match status" value="1"/>
</dbReference>
<dbReference type="InterPro" id="IPR001466">
    <property type="entry name" value="Beta-lactam-related"/>
</dbReference>
<dbReference type="PANTHER" id="PTHR46825">
    <property type="entry name" value="D-ALANYL-D-ALANINE-CARBOXYPEPTIDASE/ENDOPEPTIDASE AMPH"/>
    <property type="match status" value="1"/>
</dbReference>
<organism evidence="3 4">
    <name type="scientific">Lentzea tibetensis</name>
    <dbReference type="NCBI Taxonomy" id="2591470"/>
    <lineage>
        <taxon>Bacteria</taxon>
        <taxon>Bacillati</taxon>
        <taxon>Actinomycetota</taxon>
        <taxon>Actinomycetes</taxon>
        <taxon>Pseudonocardiales</taxon>
        <taxon>Pseudonocardiaceae</taxon>
        <taxon>Lentzea</taxon>
    </lineage>
</organism>
<dbReference type="InterPro" id="IPR050491">
    <property type="entry name" value="AmpC-like"/>
</dbReference>
<dbReference type="InterPro" id="IPR012338">
    <property type="entry name" value="Beta-lactam/transpept-like"/>
</dbReference>
<dbReference type="Proteomes" id="UP000316639">
    <property type="component" value="Unassembled WGS sequence"/>
</dbReference>
<gene>
    <name evidence="3" type="ORF">FKR81_20995</name>
</gene>
<evidence type="ECO:0000259" key="2">
    <source>
        <dbReference type="Pfam" id="PF00144"/>
    </source>
</evidence>
<comment type="caution">
    <text evidence="3">The sequence shown here is derived from an EMBL/GenBank/DDBJ whole genome shotgun (WGS) entry which is preliminary data.</text>
</comment>
<evidence type="ECO:0000313" key="4">
    <source>
        <dbReference type="Proteomes" id="UP000316639"/>
    </source>
</evidence>
<dbReference type="AlphaFoldDB" id="A0A563ESS7"/>
<accession>A0A563ESS7</accession>